<accession>A0AAE1YHY3</accession>
<dbReference type="EMBL" id="JACGWO010000004">
    <property type="protein sequence ID" value="KAK4430571.1"/>
    <property type="molecule type" value="Genomic_DNA"/>
</dbReference>
<dbReference type="AlphaFoldDB" id="A0AAE1YHY3"/>
<keyword evidence="1" id="KW-0472">Membrane</keyword>
<dbReference type="Proteomes" id="UP001293254">
    <property type="component" value="Unassembled WGS sequence"/>
</dbReference>
<evidence type="ECO:0000313" key="3">
    <source>
        <dbReference type="Proteomes" id="UP001293254"/>
    </source>
</evidence>
<name>A0AAE1YHY3_9LAMI</name>
<evidence type="ECO:0000313" key="2">
    <source>
        <dbReference type="EMBL" id="KAK4430571.1"/>
    </source>
</evidence>
<evidence type="ECO:0000256" key="1">
    <source>
        <dbReference type="SAM" id="Phobius"/>
    </source>
</evidence>
<gene>
    <name evidence="2" type="ORF">Salat_1357800</name>
</gene>
<reference evidence="2" key="1">
    <citation type="submission" date="2020-06" db="EMBL/GenBank/DDBJ databases">
        <authorList>
            <person name="Li T."/>
            <person name="Hu X."/>
            <person name="Zhang T."/>
            <person name="Song X."/>
            <person name="Zhang H."/>
            <person name="Dai N."/>
            <person name="Sheng W."/>
            <person name="Hou X."/>
            <person name="Wei L."/>
        </authorList>
    </citation>
    <scope>NUCLEOTIDE SEQUENCE</scope>
    <source>
        <strain evidence="2">3651</strain>
        <tissue evidence="2">Leaf</tissue>
    </source>
</reference>
<comment type="caution">
    <text evidence="2">The sequence shown here is derived from an EMBL/GenBank/DDBJ whole genome shotgun (WGS) entry which is preliminary data.</text>
</comment>
<keyword evidence="1" id="KW-1133">Transmembrane helix</keyword>
<dbReference type="PANTHER" id="PTHR34064">
    <property type="entry name" value="OS04G0672300 PROTEIN"/>
    <property type="match status" value="1"/>
</dbReference>
<proteinExistence type="predicted"/>
<keyword evidence="3" id="KW-1185">Reference proteome</keyword>
<organism evidence="2 3">
    <name type="scientific">Sesamum alatum</name>
    <dbReference type="NCBI Taxonomy" id="300844"/>
    <lineage>
        <taxon>Eukaryota</taxon>
        <taxon>Viridiplantae</taxon>
        <taxon>Streptophyta</taxon>
        <taxon>Embryophyta</taxon>
        <taxon>Tracheophyta</taxon>
        <taxon>Spermatophyta</taxon>
        <taxon>Magnoliopsida</taxon>
        <taxon>eudicotyledons</taxon>
        <taxon>Gunneridae</taxon>
        <taxon>Pentapetalae</taxon>
        <taxon>asterids</taxon>
        <taxon>lamiids</taxon>
        <taxon>Lamiales</taxon>
        <taxon>Pedaliaceae</taxon>
        <taxon>Sesamum</taxon>
    </lineage>
</organism>
<keyword evidence="1" id="KW-0812">Transmembrane</keyword>
<dbReference type="PANTHER" id="PTHR34064:SF5">
    <property type="entry name" value="PROTEIN, PUTATIVE-RELATED"/>
    <property type="match status" value="1"/>
</dbReference>
<reference evidence="2" key="2">
    <citation type="journal article" date="2024" name="Plant">
        <title>Genomic evolution and insights into agronomic trait innovations of Sesamum species.</title>
        <authorList>
            <person name="Miao H."/>
            <person name="Wang L."/>
            <person name="Qu L."/>
            <person name="Liu H."/>
            <person name="Sun Y."/>
            <person name="Le M."/>
            <person name="Wang Q."/>
            <person name="Wei S."/>
            <person name="Zheng Y."/>
            <person name="Lin W."/>
            <person name="Duan Y."/>
            <person name="Cao H."/>
            <person name="Xiong S."/>
            <person name="Wang X."/>
            <person name="Wei L."/>
            <person name="Li C."/>
            <person name="Ma Q."/>
            <person name="Ju M."/>
            <person name="Zhao R."/>
            <person name="Li G."/>
            <person name="Mu C."/>
            <person name="Tian Q."/>
            <person name="Mei H."/>
            <person name="Zhang T."/>
            <person name="Gao T."/>
            <person name="Zhang H."/>
        </authorList>
    </citation>
    <scope>NUCLEOTIDE SEQUENCE</scope>
    <source>
        <strain evidence="2">3651</strain>
    </source>
</reference>
<feature type="transmembrane region" description="Helical" evidence="1">
    <location>
        <begin position="208"/>
        <end position="228"/>
    </location>
</feature>
<protein>
    <submittedName>
        <fullName evidence="2">Uncharacterized protein</fullName>
    </submittedName>
</protein>
<sequence length="240" mass="26963">MFVVIMNVVIRSFPGSSCLCIQDSKHSSHFANLSLSFPLLVSSMAVNSSEDCQNVHSMVVLPDRGTANLQNELPLNISYVEIPNLVKSEMCLTSEPDLQNQINLKVDKLNNYAPCILDVDIEKGKAEIPKSNEESAVILKSDDSVAKAFQREICFQIGGKFMQLLMKHGIELPKFTSRDKFLLERVYETPTNRSRKYKRSPSFNSRRVVLLFSVLSSMGTIILIYLTLRVRQISDVSGNV</sequence>